<dbReference type="Pfam" id="PF09169">
    <property type="entry name" value="BRCA-2_helical"/>
    <property type="match status" value="1"/>
</dbReference>
<evidence type="ECO:0000256" key="1">
    <source>
        <dbReference type="SAM" id="MobiDB-lite"/>
    </source>
</evidence>
<dbReference type="Pfam" id="PF09103">
    <property type="entry name" value="BRCA-2_OB1"/>
    <property type="match status" value="1"/>
</dbReference>
<dbReference type="PANTHER" id="PTHR11289">
    <property type="entry name" value="BREAST CANCER TYPE 2 SUSCEPTIBILITY PROTEIN BRCA2"/>
    <property type="match status" value="1"/>
</dbReference>
<dbReference type="OrthoDB" id="21095at2759"/>
<dbReference type="InterPro" id="IPR015252">
    <property type="entry name" value="BRCA2_hlx"/>
</dbReference>
<organism evidence="4 5">
    <name type="scientific">Russula ochroleuca</name>
    <dbReference type="NCBI Taxonomy" id="152965"/>
    <lineage>
        <taxon>Eukaryota</taxon>
        <taxon>Fungi</taxon>
        <taxon>Dikarya</taxon>
        <taxon>Basidiomycota</taxon>
        <taxon>Agaricomycotina</taxon>
        <taxon>Agaricomycetes</taxon>
        <taxon>Russulales</taxon>
        <taxon>Russulaceae</taxon>
        <taxon>Russula</taxon>
    </lineage>
</organism>
<dbReference type="EMBL" id="WHVB01000006">
    <property type="protein sequence ID" value="KAF8481715.1"/>
    <property type="molecule type" value="Genomic_DNA"/>
</dbReference>
<comment type="caution">
    <text evidence="4">The sequence shown here is derived from an EMBL/GenBank/DDBJ whole genome shotgun (WGS) entry which is preliminary data.</text>
</comment>
<reference evidence="4" key="2">
    <citation type="journal article" date="2020" name="Nat. Commun.">
        <title>Large-scale genome sequencing of mycorrhizal fungi provides insights into the early evolution of symbiotic traits.</title>
        <authorList>
            <person name="Miyauchi S."/>
            <person name="Kiss E."/>
            <person name="Kuo A."/>
            <person name="Drula E."/>
            <person name="Kohler A."/>
            <person name="Sanchez-Garcia M."/>
            <person name="Morin E."/>
            <person name="Andreopoulos B."/>
            <person name="Barry K.W."/>
            <person name="Bonito G."/>
            <person name="Buee M."/>
            <person name="Carver A."/>
            <person name="Chen C."/>
            <person name="Cichocki N."/>
            <person name="Clum A."/>
            <person name="Culley D."/>
            <person name="Crous P.W."/>
            <person name="Fauchery L."/>
            <person name="Girlanda M."/>
            <person name="Hayes R.D."/>
            <person name="Keri Z."/>
            <person name="LaButti K."/>
            <person name="Lipzen A."/>
            <person name="Lombard V."/>
            <person name="Magnuson J."/>
            <person name="Maillard F."/>
            <person name="Murat C."/>
            <person name="Nolan M."/>
            <person name="Ohm R.A."/>
            <person name="Pangilinan J."/>
            <person name="Pereira M.F."/>
            <person name="Perotto S."/>
            <person name="Peter M."/>
            <person name="Pfister S."/>
            <person name="Riley R."/>
            <person name="Sitrit Y."/>
            <person name="Stielow J.B."/>
            <person name="Szollosi G."/>
            <person name="Zifcakova L."/>
            <person name="Stursova M."/>
            <person name="Spatafora J.W."/>
            <person name="Tedersoo L."/>
            <person name="Vaario L.M."/>
            <person name="Yamada A."/>
            <person name="Yan M."/>
            <person name="Wang P."/>
            <person name="Xu J."/>
            <person name="Bruns T."/>
            <person name="Baldrian P."/>
            <person name="Vilgalys R."/>
            <person name="Dunand C."/>
            <person name="Henrissat B."/>
            <person name="Grigoriev I.V."/>
            <person name="Hibbett D."/>
            <person name="Nagy L.G."/>
            <person name="Martin F.M."/>
        </authorList>
    </citation>
    <scope>NUCLEOTIDE SEQUENCE</scope>
    <source>
        <strain evidence="4">Prilba</strain>
    </source>
</reference>
<feature type="region of interest" description="Disordered" evidence="1">
    <location>
        <begin position="108"/>
        <end position="127"/>
    </location>
</feature>
<evidence type="ECO:0000259" key="2">
    <source>
        <dbReference type="Pfam" id="PF09103"/>
    </source>
</evidence>
<dbReference type="InterPro" id="IPR012340">
    <property type="entry name" value="NA-bd_OB-fold"/>
</dbReference>
<evidence type="ECO:0000259" key="3">
    <source>
        <dbReference type="Pfam" id="PF09169"/>
    </source>
</evidence>
<reference evidence="4" key="1">
    <citation type="submission" date="2019-10" db="EMBL/GenBank/DDBJ databases">
        <authorList>
            <consortium name="DOE Joint Genome Institute"/>
            <person name="Kuo A."/>
            <person name="Miyauchi S."/>
            <person name="Kiss E."/>
            <person name="Drula E."/>
            <person name="Kohler A."/>
            <person name="Sanchez-Garcia M."/>
            <person name="Andreopoulos B."/>
            <person name="Barry K.W."/>
            <person name="Bonito G."/>
            <person name="Buee M."/>
            <person name="Carver A."/>
            <person name="Chen C."/>
            <person name="Cichocki N."/>
            <person name="Clum A."/>
            <person name="Culley D."/>
            <person name="Crous P.W."/>
            <person name="Fauchery L."/>
            <person name="Girlanda M."/>
            <person name="Hayes R."/>
            <person name="Keri Z."/>
            <person name="LaButti K."/>
            <person name="Lipzen A."/>
            <person name="Lombard V."/>
            <person name="Magnuson J."/>
            <person name="Maillard F."/>
            <person name="Morin E."/>
            <person name="Murat C."/>
            <person name="Nolan M."/>
            <person name="Ohm R."/>
            <person name="Pangilinan J."/>
            <person name="Pereira M."/>
            <person name="Perotto S."/>
            <person name="Peter M."/>
            <person name="Riley R."/>
            <person name="Sitrit Y."/>
            <person name="Stielow B."/>
            <person name="Szollosi G."/>
            <person name="Zifcakova L."/>
            <person name="Stursova M."/>
            <person name="Spatafora J.W."/>
            <person name="Tedersoo L."/>
            <person name="Vaario L.-M."/>
            <person name="Yamada A."/>
            <person name="Yan M."/>
            <person name="Wang P."/>
            <person name="Xu J."/>
            <person name="Bruns T."/>
            <person name="Baldrian P."/>
            <person name="Vilgalys R."/>
            <person name="Henrissat B."/>
            <person name="Grigoriev I.V."/>
            <person name="Hibbett D."/>
            <person name="Nagy L.G."/>
            <person name="Martin F.M."/>
        </authorList>
    </citation>
    <scope>NUCLEOTIDE SEQUENCE</scope>
    <source>
        <strain evidence="4">Prilba</strain>
    </source>
</reference>
<dbReference type="GO" id="GO:0006355">
    <property type="term" value="P:regulation of DNA-templated transcription"/>
    <property type="evidence" value="ECO:0007669"/>
    <property type="project" value="TreeGrafter"/>
</dbReference>
<dbReference type="InterPro" id="IPR036315">
    <property type="entry name" value="BRCA2_hlx_sf"/>
</dbReference>
<dbReference type="Gene3D" id="2.40.50.140">
    <property type="entry name" value="Nucleic acid-binding proteins"/>
    <property type="match status" value="3"/>
</dbReference>
<dbReference type="GO" id="GO:0000724">
    <property type="term" value="P:double-strand break repair via homologous recombination"/>
    <property type="evidence" value="ECO:0007669"/>
    <property type="project" value="InterPro"/>
</dbReference>
<proteinExistence type="predicted"/>
<dbReference type="Proteomes" id="UP000759537">
    <property type="component" value="Unassembled WGS sequence"/>
</dbReference>
<gene>
    <name evidence="4" type="ORF">DFH94DRAFT_405261</name>
</gene>
<keyword evidence="5" id="KW-1185">Reference proteome</keyword>
<dbReference type="PANTHER" id="PTHR11289:SF0">
    <property type="entry name" value="BREAST CANCER TYPE 2 SUSCEPTIBILITY PROTEIN"/>
    <property type="match status" value="1"/>
</dbReference>
<evidence type="ECO:0008006" key="6">
    <source>
        <dbReference type="Google" id="ProtNLM"/>
    </source>
</evidence>
<dbReference type="InterPro" id="IPR015187">
    <property type="entry name" value="BRCA2_OB_1"/>
</dbReference>
<name>A0A9P5MYE0_9AGAM</name>
<dbReference type="InterPro" id="IPR015525">
    <property type="entry name" value="BRCA2"/>
</dbReference>
<dbReference type="CDD" id="cd04493">
    <property type="entry name" value="BRCA2DBD_OB1"/>
    <property type="match status" value="1"/>
</dbReference>
<evidence type="ECO:0000313" key="4">
    <source>
        <dbReference type="EMBL" id="KAF8481715.1"/>
    </source>
</evidence>
<dbReference type="SUPFAM" id="SSF50249">
    <property type="entry name" value="Nucleic acid-binding proteins"/>
    <property type="match status" value="2"/>
</dbReference>
<dbReference type="SUPFAM" id="SSF81872">
    <property type="entry name" value="BRCA2 helical domain"/>
    <property type="match status" value="1"/>
</dbReference>
<protein>
    <recommendedName>
        <fullName evidence="6">BRCA2 OB1 domain-containing protein</fullName>
    </recommendedName>
</protein>
<evidence type="ECO:0000313" key="5">
    <source>
        <dbReference type="Proteomes" id="UP000759537"/>
    </source>
</evidence>
<accession>A0A9P5MYE0</accession>
<sequence>MSSPTYDEQLAFPSQDELRAIGQIEISLSQVPSHYRECASKVVGARTSSQNRFGLEGPQRVSEFSDRPAFVHPPAPLPEQHLGVRYDDPDDPFASTFGSFSGFIPASASKRQHPTITRVSPDPEMGQNEGDMTVGRMGDSITPNIGFTSASGLVAPSVGFASASALVGQSLSVTRHGSSSPPHLNTFEDCAQTEAEFHSKSMPDASHNPFSAFTSLGKQKKSFQPSAAAVRTALERAKRWAAEDDTLVDPPGDTPEKTPDVAIFPRQALPAVENVPPRETSSDLTASGTHNQSDVVSRHANVAYNVVDPPSLGQADGGGTFRSAAYFSTPSAPGSRSVQTPSTSGMAGNVFTKPFKSPLVNQSVTRNSENSQHTPLFNAVASTPTKGPKAVALDSFSSIVNTSRSGFSSPMPSRGTPLRKVPVKKFVTPFKPGMRPGEPGHRQLKALNDAEMVNTASGPSARVVSSMSDGSRKPTRRRFFDLTVVQGRKTLASCGFRPGVHGPEVLANMGINVAELLDLSLKSALQHRFHLSIQGILSSDPVPLHLRGSVDALRDLKAIGCHLATQEWVDNHWSLILWKLAGMAALDPESEADVDRRRWSWSETMRQLQYRYEKELNCGARPALRLIAAQDVSAGFHMILCVSGIVWSESGIGDDGLPLVPHPTLELTDGWYRLRTRVDEALARAARRGVIRVGRKIAVSGTSIPRGTEPCEVLEAYDKVELNIAGNGTHLAPWHARLGFQLRPAIATLHTLSPDGGIVPCLQLVVTKECPIAFIEFCKDGDGKVTREGPRREKEEMAVQDAWARKREREYQRLRKEADDKEKLYLDWAQRFEIKSGGEWHPGEDDDMPGHIESMFDDCDSASDASSVLRRASKNEAGWLARFARKRVEQEREAFELGLERDLQSACPPREVRSFRVLLMRDACATRRPARRVVELTAWDVLTLSFDEAPAGQFKEGQRFQVSNLLPTQKNAWMDRGVEGGHVYLSTAKTSRWIKLSGC</sequence>
<dbReference type="AlphaFoldDB" id="A0A9P5MYE0"/>
<feature type="domain" description="Breast cancer type 2 susceptibility protein helical" evidence="3">
    <location>
        <begin position="551"/>
        <end position="616"/>
    </location>
</feature>
<feature type="domain" description="BRCA2 OB1" evidence="2">
    <location>
        <begin position="622"/>
        <end position="741"/>
    </location>
</feature>